<proteinExistence type="predicted"/>
<dbReference type="Proteomes" id="UP001055072">
    <property type="component" value="Unassembled WGS sequence"/>
</dbReference>
<gene>
    <name evidence="1" type="ORF">BDY19DRAFT_769330</name>
</gene>
<protein>
    <submittedName>
        <fullName evidence="1">Uncharacterized protein</fullName>
    </submittedName>
</protein>
<accession>A0ACB8U819</accession>
<reference evidence="1" key="1">
    <citation type="journal article" date="2021" name="Environ. Microbiol.">
        <title>Gene family expansions and transcriptome signatures uncover fungal adaptations to wood decay.</title>
        <authorList>
            <person name="Hage H."/>
            <person name="Miyauchi S."/>
            <person name="Viragh M."/>
            <person name="Drula E."/>
            <person name="Min B."/>
            <person name="Chaduli D."/>
            <person name="Navarro D."/>
            <person name="Favel A."/>
            <person name="Norest M."/>
            <person name="Lesage-Meessen L."/>
            <person name="Balint B."/>
            <person name="Merenyi Z."/>
            <person name="de Eugenio L."/>
            <person name="Morin E."/>
            <person name="Martinez A.T."/>
            <person name="Baldrian P."/>
            <person name="Stursova M."/>
            <person name="Martinez M.J."/>
            <person name="Novotny C."/>
            <person name="Magnuson J.K."/>
            <person name="Spatafora J.W."/>
            <person name="Maurice S."/>
            <person name="Pangilinan J."/>
            <person name="Andreopoulos W."/>
            <person name="LaButti K."/>
            <person name="Hundley H."/>
            <person name="Na H."/>
            <person name="Kuo A."/>
            <person name="Barry K."/>
            <person name="Lipzen A."/>
            <person name="Henrissat B."/>
            <person name="Riley R."/>
            <person name="Ahrendt S."/>
            <person name="Nagy L.G."/>
            <person name="Grigoriev I.V."/>
            <person name="Martin F."/>
            <person name="Rosso M.N."/>
        </authorList>
    </citation>
    <scope>NUCLEOTIDE SEQUENCE</scope>
    <source>
        <strain evidence="1">CBS 384.51</strain>
    </source>
</reference>
<comment type="caution">
    <text evidence="1">The sequence shown here is derived from an EMBL/GenBank/DDBJ whole genome shotgun (WGS) entry which is preliminary data.</text>
</comment>
<organism evidence="1 2">
    <name type="scientific">Irpex rosettiformis</name>
    <dbReference type="NCBI Taxonomy" id="378272"/>
    <lineage>
        <taxon>Eukaryota</taxon>
        <taxon>Fungi</taxon>
        <taxon>Dikarya</taxon>
        <taxon>Basidiomycota</taxon>
        <taxon>Agaricomycotina</taxon>
        <taxon>Agaricomycetes</taxon>
        <taxon>Polyporales</taxon>
        <taxon>Irpicaceae</taxon>
        <taxon>Irpex</taxon>
    </lineage>
</organism>
<evidence type="ECO:0000313" key="1">
    <source>
        <dbReference type="EMBL" id="KAI0090368.1"/>
    </source>
</evidence>
<keyword evidence="2" id="KW-1185">Reference proteome</keyword>
<evidence type="ECO:0000313" key="2">
    <source>
        <dbReference type="Proteomes" id="UP001055072"/>
    </source>
</evidence>
<dbReference type="EMBL" id="MU274908">
    <property type="protein sequence ID" value="KAI0090368.1"/>
    <property type="molecule type" value="Genomic_DNA"/>
</dbReference>
<sequence>MQSPVAYALASLLTPLVCRAHSQGCLQRRLYAPRQHPSGPTASGNATDPAQAPLLSGVGGAGLILVFVACALLFVILIAAFIIRGLRGPRSMLDSGGAPWDDIESPMTRPPSPALGEKPRMSDLYISTSTTQRYASHGATSWRNVQPLSASMVIESVSLPNLPKAKRASISSVDSSHSQDFNSQSSVDLKPPPRYGIDLGSRSPHFPPALNPTSPKPLNVRVVLPIAMPRQPASIHNPWNTTSPHDVDFDKSVDSYFAHPRSTSGSQDGGNILEFCVGVAEVGPTSGGCSGAEMELKNKE</sequence>
<name>A0ACB8U819_9APHY</name>